<dbReference type="PANTHER" id="PTHR24126">
    <property type="entry name" value="ANKYRIN REPEAT, PH AND SEC7 DOMAIN CONTAINING PROTEIN SECG-RELATED"/>
    <property type="match status" value="1"/>
</dbReference>
<sequence length="258" mass="26773">MSSSISSTATRTQTQTLTLPSDNLDDLIYLSRTGDLSDLQNLITNLCQTHACSPSVVLASAIDVDEDGLGSRSSLLHYPAANGNLEVVEYLLSLIVASEGTEEDGNKTKESLPQANGKQTPPKSAIVNHQNVSGNTPLHWAGMNGHLEVVKALVRAGADAGIVNAAGRDAVVESECSAKEGAVECADWMLKNCEGLEKGVGSAGGETNNGDDHGGQEEDVVMSASMDADGRMVVEGQGEGTCEDNKGQGTGATEVQET</sequence>
<dbReference type="EMBL" id="AMWN01000002">
    <property type="protein sequence ID" value="EXJ93497.1"/>
    <property type="molecule type" value="Genomic_DNA"/>
</dbReference>
<dbReference type="AlphaFoldDB" id="W9YKR9"/>
<dbReference type="SUPFAM" id="SSF48403">
    <property type="entry name" value="Ankyrin repeat"/>
    <property type="match status" value="1"/>
</dbReference>
<feature type="region of interest" description="Disordered" evidence="4">
    <location>
        <begin position="102"/>
        <end position="123"/>
    </location>
</feature>
<evidence type="ECO:0000313" key="6">
    <source>
        <dbReference type="Proteomes" id="UP000019484"/>
    </source>
</evidence>
<dbReference type="HOGENOM" id="CLU_000134_20_0_1"/>
<reference evidence="5 6" key="1">
    <citation type="submission" date="2013-03" db="EMBL/GenBank/DDBJ databases">
        <title>The Genome Sequence of Capronia coronata CBS 617.96.</title>
        <authorList>
            <consortium name="The Broad Institute Genomics Platform"/>
            <person name="Cuomo C."/>
            <person name="de Hoog S."/>
            <person name="Gorbushina A."/>
            <person name="Walker B."/>
            <person name="Young S.K."/>
            <person name="Zeng Q."/>
            <person name="Gargeya S."/>
            <person name="Fitzgerald M."/>
            <person name="Haas B."/>
            <person name="Abouelleil A."/>
            <person name="Allen A.W."/>
            <person name="Alvarado L."/>
            <person name="Arachchi H.M."/>
            <person name="Berlin A.M."/>
            <person name="Chapman S.B."/>
            <person name="Gainer-Dewar J."/>
            <person name="Goldberg J."/>
            <person name="Griggs A."/>
            <person name="Gujja S."/>
            <person name="Hansen M."/>
            <person name="Howarth C."/>
            <person name="Imamovic A."/>
            <person name="Ireland A."/>
            <person name="Larimer J."/>
            <person name="McCowan C."/>
            <person name="Murphy C."/>
            <person name="Pearson M."/>
            <person name="Poon T.W."/>
            <person name="Priest M."/>
            <person name="Roberts A."/>
            <person name="Saif S."/>
            <person name="Shea T."/>
            <person name="Sisk P."/>
            <person name="Sykes S."/>
            <person name="Wortman J."/>
            <person name="Nusbaum C."/>
            <person name="Birren B."/>
        </authorList>
    </citation>
    <scope>NUCLEOTIDE SEQUENCE [LARGE SCALE GENOMIC DNA]</scope>
    <source>
        <strain evidence="5 6">CBS 617.96</strain>
    </source>
</reference>
<dbReference type="SMART" id="SM00248">
    <property type="entry name" value="ANK"/>
    <property type="match status" value="2"/>
</dbReference>
<protein>
    <submittedName>
        <fullName evidence="5">Uncharacterized protein</fullName>
    </submittedName>
</protein>
<evidence type="ECO:0000256" key="4">
    <source>
        <dbReference type="SAM" id="MobiDB-lite"/>
    </source>
</evidence>
<comment type="caution">
    <text evidence="5">The sequence shown here is derived from an EMBL/GenBank/DDBJ whole genome shotgun (WGS) entry which is preliminary data.</text>
</comment>
<gene>
    <name evidence="5" type="ORF">A1O1_01889</name>
</gene>
<dbReference type="STRING" id="1182541.W9YKR9"/>
<keyword evidence="6" id="KW-1185">Reference proteome</keyword>
<evidence type="ECO:0000256" key="2">
    <source>
        <dbReference type="ARBA" id="ARBA00023043"/>
    </source>
</evidence>
<accession>W9YKR9</accession>
<dbReference type="PROSITE" id="PS50297">
    <property type="entry name" value="ANK_REP_REGION"/>
    <property type="match status" value="1"/>
</dbReference>
<dbReference type="InterPro" id="IPR036770">
    <property type="entry name" value="Ankyrin_rpt-contain_sf"/>
</dbReference>
<dbReference type="OrthoDB" id="10057496at2759"/>
<feature type="repeat" description="ANK" evidence="3">
    <location>
        <begin position="133"/>
        <end position="165"/>
    </location>
</feature>
<dbReference type="PANTHER" id="PTHR24126:SF14">
    <property type="entry name" value="ANK_REP_REGION DOMAIN-CONTAINING PROTEIN"/>
    <property type="match status" value="1"/>
</dbReference>
<keyword evidence="2 3" id="KW-0040">ANK repeat</keyword>
<dbReference type="eggNOG" id="KOG0504">
    <property type="taxonomic scope" value="Eukaryota"/>
</dbReference>
<name>W9YKR9_9EURO</name>
<dbReference type="RefSeq" id="XP_007720991.1">
    <property type="nucleotide sequence ID" value="XM_007722801.1"/>
</dbReference>
<proteinExistence type="predicted"/>
<keyword evidence="1" id="KW-0677">Repeat</keyword>
<organism evidence="5 6">
    <name type="scientific">Capronia coronata CBS 617.96</name>
    <dbReference type="NCBI Taxonomy" id="1182541"/>
    <lineage>
        <taxon>Eukaryota</taxon>
        <taxon>Fungi</taxon>
        <taxon>Dikarya</taxon>
        <taxon>Ascomycota</taxon>
        <taxon>Pezizomycotina</taxon>
        <taxon>Eurotiomycetes</taxon>
        <taxon>Chaetothyriomycetidae</taxon>
        <taxon>Chaetothyriales</taxon>
        <taxon>Herpotrichiellaceae</taxon>
        <taxon>Capronia</taxon>
    </lineage>
</organism>
<dbReference type="PROSITE" id="PS50088">
    <property type="entry name" value="ANK_REPEAT"/>
    <property type="match status" value="1"/>
</dbReference>
<evidence type="ECO:0000313" key="5">
    <source>
        <dbReference type="EMBL" id="EXJ93497.1"/>
    </source>
</evidence>
<dbReference type="Gene3D" id="1.25.40.20">
    <property type="entry name" value="Ankyrin repeat-containing domain"/>
    <property type="match status" value="1"/>
</dbReference>
<dbReference type="Pfam" id="PF12796">
    <property type="entry name" value="Ank_2"/>
    <property type="match status" value="1"/>
</dbReference>
<dbReference type="GeneID" id="19156790"/>
<feature type="compositionally biased region" description="Polar residues" evidence="4">
    <location>
        <begin position="111"/>
        <end position="123"/>
    </location>
</feature>
<dbReference type="InterPro" id="IPR002110">
    <property type="entry name" value="Ankyrin_rpt"/>
</dbReference>
<dbReference type="Proteomes" id="UP000019484">
    <property type="component" value="Unassembled WGS sequence"/>
</dbReference>
<evidence type="ECO:0000256" key="3">
    <source>
        <dbReference type="PROSITE-ProRule" id="PRU00023"/>
    </source>
</evidence>
<evidence type="ECO:0000256" key="1">
    <source>
        <dbReference type="ARBA" id="ARBA00022737"/>
    </source>
</evidence>
<feature type="region of interest" description="Disordered" evidence="4">
    <location>
        <begin position="236"/>
        <end position="258"/>
    </location>
</feature>